<evidence type="ECO:0000256" key="1">
    <source>
        <dbReference type="SAM" id="MobiDB-lite"/>
    </source>
</evidence>
<sequence>MHFSASPLSGPDASYSLGSEHFPARACQPQTAGAAGYGGRMGVQRPGAPAPAEPQTVDPCAAPVQLSPAWHPQPPSPIASSADLVHRPLGMAMGIHIPLPAVWSTVYVLDPSADGYGPAKR</sequence>
<proteinExistence type="predicted"/>
<evidence type="ECO:0000313" key="2">
    <source>
        <dbReference type="EMBL" id="RDW80614.1"/>
    </source>
</evidence>
<dbReference type="Proteomes" id="UP000256328">
    <property type="component" value="Unassembled WGS sequence"/>
</dbReference>
<keyword evidence="3" id="KW-1185">Reference proteome</keyword>
<evidence type="ECO:0000313" key="3">
    <source>
        <dbReference type="Proteomes" id="UP000256328"/>
    </source>
</evidence>
<feature type="region of interest" description="Disordered" evidence="1">
    <location>
        <begin position="1"/>
        <end position="81"/>
    </location>
</feature>
<name>A0A3D8S3G8_9HELO</name>
<comment type="caution">
    <text evidence="2">The sequence shown here is derived from an EMBL/GenBank/DDBJ whole genome shotgun (WGS) entry which is preliminary data.</text>
</comment>
<gene>
    <name evidence="2" type="ORF">BP5796_05312</name>
</gene>
<reference evidence="2 3" key="1">
    <citation type="journal article" date="2018" name="IMA Fungus">
        <title>IMA Genome-F 9: Draft genome sequence of Annulohypoxylon stygium, Aspergillus mulundensis, Berkeleyomyces basicola (syn. Thielaviopsis basicola), Ceratocystis smalleyi, two Cercospora beticola strains, Coleophoma cylindrospora, Fusarium fracticaudum, Phialophora cf. hyalina, and Morchella septimelata.</title>
        <authorList>
            <person name="Wingfield B.D."/>
            <person name="Bills G.F."/>
            <person name="Dong Y."/>
            <person name="Huang W."/>
            <person name="Nel W.J."/>
            <person name="Swalarsk-Parry B.S."/>
            <person name="Vaghefi N."/>
            <person name="Wilken P.M."/>
            <person name="An Z."/>
            <person name="de Beer Z.W."/>
            <person name="De Vos L."/>
            <person name="Chen L."/>
            <person name="Duong T.A."/>
            <person name="Gao Y."/>
            <person name="Hammerbacher A."/>
            <person name="Kikkert J.R."/>
            <person name="Li Y."/>
            <person name="Li H."/>
            <person name="Li K."/>
            <person name="Li Q."/>
            <person name="Liu X."/>
            <person name="Ma X."/>
            <person name="Naidoo K."/>
            <person name="Pethybridge S.J."/>
            <person name="Sun J."/>
            <person name="Steenkamp E.T."/>
            <person name="van der Nest M.A."/>
            <person name="van Wyk S."/>
            <person name="Wingfield M.J."/>
            <person name="Xiong C."/>
            <person name="Yue Q."/>
            <person name="Zhang X."/>
        </authorList>
    </citation>
    <scope>NUCLEOTIDE SEQUENCE [LARGE SCALE GENOMIC DNA]</scope>
    <source>
        <strain evidence="2 3">BP5796</strain>
    </source>
</reference>
<protein>
    <submittedName>
        <fullName evidence="2">Uncharacterized protein</fullName>
    </submittedName>
</protein>
<organism evidence="2 3">
    <name type="scientific">Coleophoma crateriformis</name>
    <dbReference type="NCBI Taxonomy" id="565419"/>
    <lineage>
        <taxon>Eukaryota</taxon>
        <taxon>Fungi</taxon>
        <taxon>Dikarya</taxon>
        <taxon>Ascomycota</taxon>
        <taxon>Pezizomycotina</taxon>
        <taxon>Leotiomycetes</taxon>
        <taxon>Helotiales</taxon>
        <taxon>Dermateaceae</taxon>
        <taxon>Coleophoma</taxon>
    </lineage>
</organism>
<accession>A0A3D8S3G8</accession>
<dbReference type="AlphaFoldDB" id="A0A3D8S3G8"/>
<dbReference type="EMBL" id="PDLN01000007">
    <property type="protein sequence ID" value="RDW80614.1"/>
    <property type="molecule type" value="Genomic_DNA"/>
</dbReference>